<accession>A0A7S2YBK5</accession>
<proteinExistence type="predicted"/>
<sequence>MLVEVLQGPAPTDFPTRSESGLNTFLTCISVIDEVSIFNSQITSSWEGFRAQYPDRSFCLLDVASAASNDIIFRPSSFDSDPLTTYSVVNRDDGNVNSASDWFDICGLGDLKARGLLRVALFIDNSGSMTTSSVQASFNLFQQRLEEEGLTFVDGIYNDREQWIEPFFKDDF</sequence>
<protein>
    <submittedName>
        <fullName evidence="1">Uncharacterized protein</fullName>
    </submittedName>
</protein>
<name>A0A7S2YBK5_9STRA</name>
<gene>
    <name evidence="1" type="ORF">APAL1065_LOCUS12045</name>
</gene>
<evidence type="ECO:0000313" key="1">
    <source>
        <dbReference type="EMBL" id="CAD9965740.1"/>
    </source>
</evidence>
<dbReference type="EMBL" id="HBHT01018004">
    <property type="protein sequence ID" value="CAD9965740.1"/>
    <property type="molecule type" value="Transcribed_RNA"/>
</dbReference>
<dbReference type="AlphaFoldDB" id="A0A7S2YBK5"/>
<reference evidence="1" key="1">
    <citation type="submission" date="2021-01" db="EMBL/GenBank/DDBJ databases">
        <authorList>
            <person name="Corre E."/>
            <person name="Pelletier E."/>
            <person name="Niang G."/>
            <person name="Scheremetjew M."/>
            <person name="Finn R."/>
            <person name="Kale V."/>
            <person name="Holt S."/>
            <person name="Cochrane G."/>
            <person name="Meng A."/>
            <person name="Brown T."/>
            <person name="Cohen L."/>
        </authorList>
    </citation>
    <scope>NUCLEOTIDE SEQUENCE</scope>
    <source>
        <strain evidence="1">CCMP125</strain>
    </source>
</reference>
<organism evidence="1">
    <name type="scientific">Entomoneis paludosa</name>
    <dbReference type="NCBI Taxonomy" id="265537"/>
    <lineage>
        <taxon>Eukaryota</taxon>
        <taxon>Sar</taxon>
        <taxon>Stramenopiles</taxon>
        <taxon>Ochrophyta</taxon>
        <taxon>Bacillariophyta</taxon>
        <taxon>Bacillariophyceae</taxon>
        <taxon>Bacillariophycidae</taxon>
        <taxon>Entomoneidaceae</taxon>
        <taxon>Entomoneis</taxon>
    </lineage>
</organism>